<dbReference type="Gene3D" id="2.40.380.10">
    <property type="entry name" value="FomD-like"/>
    <property type="match status" value="1"/>
</dbReference>
<sequence length="180" mass="20888">MLKRKFGDLSNWKRVIKRKYSQTYLETKEFKGYITLLNTIKVTEPLSVQYGKKLVCIVDDGYMWLQQFPFNKNHSVTTMFDADGNIVQWYIDICLRNGMKNGIPWMDDLFLDIVVLPSGELIVRDADELEDALSKGIVDKALYDLAWKEVHNLKSLIGTGSFKLINLSKDHREKLLPKLK</sequence>
<dbReference type="Proteomes" id="UP000215224">
    <property type="component" value="Chromosome"/>
</dbReference>
<evidence type="ECO:0000313" key="3">
    <source>
        <dbReference type="Proteomes" id="UP000215224"/>
    </source>
</evidence>
<feature type="domain" description="DUF402" evidence="1">
    <location>
        <begin position="38"/>
        <end position="160"/>
    </location>
</feature>
<dbReference type="InterPro" id="IPR035930">
    <property type="entry name" value="FomD-like_sf"/>
</dbReference>
<dbReference type="EMBL" id="CP018866">
    <property type="protein sequence ID" value="AST91230.1"/>
    <property type="molecule type" value="Genomic_DNA"/>
</dbReference>
<protein>
    <recommendedName>
        <fullName evidence="1">DUF402 domain-containing protein</fullName>
    </recommendedName>
</protein>
<dbReference type="KEGG" id="bcoh:BC6307_08035"/>
<organism evidence="2 3">
    <name type="scientific">Sutcliffiella cohnii</name>
    <dbReference type="NCBI Taxonomy" id="33932"/>
    <lineage>
        <taxon>Bacteria</taxon>
        <taxon>Bacillati</taxon>
        <taxon>Bacillota</taxon>
        <taxon>Bacilli</taxon>
        <taxon>Bacillales</taxon>
        <taxon>Bacillaceae</taxon>
        <taxon>Sutcliffiella</taxon>
    </lineage>
</organism>
<dbReference type="InterPro" id="IPR007295">
    <property type="entry name" value="DUF402"/>
</dbReference>
<dbReference type="RefSeq" id="WP_066411470.1">
    <property type="nucleotide sequence ID" value="NZ_CP018866.1"/>
</dbReference>
<reference evidence="2 3" key="1">
    <citation type="submission" date="2016-12" db="EMBL/GenBank/DDBJ databases">
        <title>The whole genome sequencing and assembly of Bacillus cohnii DSM 6307T strain.</title>
        <authorList>
            <person name="Lee Y.-J."/>
            <person name="Yi H."/>
            <person name="Bahn Y.-S."/>
            <person name="Kim J.F."/>
            <person name="Lee D.-W."/>
        </authorList>
    </citation>
    <scope>NUCLEOTIDE SEQUENCE [LARGE SCALE GENOMIC DNA]</scope>
    <source>
        <strain evidence="2 3">DSM 6307</strain>
    </source>
</reference>
<dbReference type="AlphaFoldDB" id="A0A223KP00"/>
<accession>A0A223KP00</accession>
<dbReference type="Pfam" id="PF04167">
    <property type="entry name" value="DUF402"/>
    <property type="match status" value="1"/>
</dbReference>
<name>A0A223KP00_9BACI</name>
<gene>
    <name evidence="2" type="ORF">BC6307_08035</name>
</gene>
<dbReference type="PANTHER" id="PTHR41271:SF1">
    <property type="entry name" value="DUF402 DOMAIN-CONTAINING PROTEIN"/>
    <property type="match status" value="1"/>
</dbReference>
<keyword evidence="3" id="KW-1185">Reference proteome</keyword>
<proteinExistence type="predicted"/>
<evidence type="ECO:0000259" key="1">
    <source>
        <dbReference type="Pfam" id="PF04167"/>
    </source>
</evidence>
<dbReference type="PANTHER" id="PTHR41271">
    <property type="entry name" value="DUF402 DOMAIN-CONTAINING PROTEIN"/>
    <property type="match status" value="1"/>
</dbReference>
<dbReference type="STRING" id="1314751.GCA_001591425_00433"/>
<evidence type="ECO:0000313" key="2">
    <source>
        <dbReference type="EMBL" id="AST91230.1"/>
    </source>
</evidence>
<dbReference type="SUPFAM" id="SSF159234">
    <property type="entry name" value="FomD-like"/>
    <property type="match status" value="1"/>
</dbReference>